<evidence type="ECO:0000313" key="3">
    <source>
        <dbReference type="EMBL" id="MFD2206683.1"/>
    </source>
</evidence>
<name>A0ABW5BKJ6_9PROT</name>
<dbReference type="PROSITE" id="PS51318">
    <property type="entry name" value="TAT"/>
    <property type="match status" value="1"/>
</dbReference>
<dbReference type="InterPro" id="IPR018389">
    <property type="entry name" value="DctP_fam"/>
</dbReference>
<keyword evidence="4" id="KW-1185">Reference proteome</keyword>
<accession>A0ABW5BKJ6</accession>
<dbReference type="Gene3D" id="3.40.190.10">
    <property type="entry name" value="Periplasmic binding protein-like II"/>
    <property type="match status" value="1"/>
</dbReference>
<organism evidence="3 4">
    <name type="scientific">Kiloniella antarctica</name>
    <dbReference type="NCBI Taxonomy" id="1550907"/>
    <lineage>
        <taxon>Bacteria</taxon>
        <taxon>Pseudomonadati</taxon>
        <taxon>Pseudomonadota</taxon>
        <taxon>Alphaproteobacteria</taxon>
        <taxon>Rhodospirillales</taxon>
        <taxon>Kiloniellaceae</taxon>
        <taxon>Kiloniella</taxon>
    </lineage>
</organism>
<dbReference type="Proteomes" id="UP001597294">
    <property type="component" value="Unassembled WGS sequence"/>
</dbReference>
<dbReference type="InterPro" id="IPR006311">
    <property type="entry name" value="TAT_signal"/>
</dbReference>
<dbReference type="EMBL" id="JBHUII010000007">
    <property type="protein sequence ID" value="MFD2206683.1"/>
    <property type="molecule type" value="Genomic_DNA"/>
</dbReference>
<dbReference type="InterPro" id="IPR026289">
    <property type="entry name" value="SBP_TakP-like"/>
</dbReference>
<keyword evidence="1" id="KW-0732">Signal</keyword>
<comment type="caution">
    <text evidence="3">The sequence shown here is derived from an EMBL/GenBank/DDBJ whole genome shotgun (WGS) entry which is preliminary data.</text>
</comment>
<dbReference type="PANTHER" id="PTHR33376:SF5">
    <property type="entry name" value="EXTRACYTOPLASMIC SOLUTE RECEPTOR PROTEIN"/>
    <property type="match status" value="1"/>
</dbReference>
<dbReference type="NCBIfam" id="NF037995">
    <property type="entry name" value="TRAP_S1"/>
    <property type="match status" value="1"/>
</dbReference>
<proteinExistence type="predicted"/>
<protein>
    <submittedName>
        <fullName evidence="3">TRAP transporter substrate-binding protein</fullName>
    </submittedName>
</protein>
<evidence type="ECO:0000313" key="4">
    <source>
        <dbReference type="Proteomes" id="UP001597294"/>
    </source>
</evidence>
<dbReference type="Gene3D" id="3.40.190.170">
    <property type="entry name" value="Bacterial extracellular solute-binding protein, family 7"/>
    <property type="match status" value="1"/>
</dbReference>
<evidence type="ECO:0000256" key="1">
    <source>
        <dbReference type="ARBA" id="ARBA00022729"/>
    </source>
</evidence>
<gene>
    <name evidence="3" type="ORF">ACFSKO_13715</name>
</gene>
<evidence type="ECO:0000256" key="2">
    <source>
        <dbReference type="SAM" id="MobiDB-lite"/>
    </source>
</evidence>
<dbReference type="PANTHER" id="PTHR33376">
    <property type="match status" value="1"/>
</dbReference>
<dbReference type="SUPFAM" id="SSF53850">
    <property type="entry name" value="Periplasmic binding protein-like II"/>
    <property type="match status" value="1"/>
</dbReference>
<dbReference type="InterPro" id="IPR038404">
    <property type="entry name" value="TRAP_DctP_sf"/>
</dbReference>
<dbReference type="Pfam" id="PF03480">
    <property type="entry name" value="DctP"/>
    <property type="match status" value="1"/>
</dbReference>
<dbReference type="CDD" id="cd13604">
    <property type="entry name" value="PBP2_TRAP_ketoacid_lactate_like"/>
    <property type="match status" value="1"/>
</dbReference>
<reference evidence="4" key="1">
    <citation type="journal article" date="2019" name="Int. J. Syst. Evol. Microbiol.">
        <title>The Global Catalogue of Microorganisms (GCM) 10K type strain sequencing project: providing services to taxonomists for standard genome sequencing and annotation.</title>
        <authorList>
            <consortium name="The Broad Institute Genomics Platform"/>
            <consortium name="The Broad Institute Genome Sequencing Center for Infectious Disease"/>
            <person name="Wu L."/>
            <person name="Ma J."/>
        </authorList>
    </citation>
    <scope>NUCLEOTIDE SEQUENCE [LARGE SCALE GENOMIC DNA]</scope>
    <source>
        <strain evidence="4">CGMCC 4.7192</strain>
    </source>
</reference>
<feature type="region of interest" description="Disordered" evidence="2">
    <location>
        <begin position="1"/>
        <end position="20"/>
    </location>
</feature>
<sequence length="377" mass="40843">MSEKSSVTKNGKTDTSKTLNRRQALGALTVGVGASLAAPSVVRADTKITWKMAMTWPRNAPGVGVNAQRIAEMITAMSGGRLTVELYAGGELVPPFEVFDAVSRGVAQMGHAASYYWQGKNQAFHFFTGVPFGLTVAEYSGWLYFGGGQELWQRAYEPFGVLPFFAGSSGPQAGGWFRKEINSLSDLQGIKMRIAGLGGEAMRKLGVNVVLLPPGEIFSAMQSGTVDAAEWVGPWNDLAFGLYKVANYYYMPAFHEIGPALEATVNKEAYEALPSDLQEIVKRAVMASANESYADFTYGNVKSFAPLLAKEGVELKTFPDEVMQALYKAAEESLVEISETSPLAKEIYDSFTGYRKEANSYAQASDLAALNMRASVM</sequence>
<feature type="compositionally biased region" description="Polar residues" evidence="2">
    <location>
        <begin position="1"/>
        <end position="10"/>
    </location>
</feature>
<dbReference type="PIRSF" id="PIRSF039026">
    <property type="entry name" value="SiaP"/>
    <property type="match status" value="1"/>
</dbReference>